<name>A0AAW2U3G5_9LAMI</name>
<evidence type="ECO:0000313" key="1">
    <source>
        <dbReference type="EMBL" id="KAL0410216.1"/>
    </source>
</evidence>
<protein>
    <submittedName>
        <fullName evidence="1">Uncharacterized protein</fullName>
    </submittedName>
</protein>
<dbReference type="AlphaFoldDB" id="A0AAW2U3G5"/>
<reference evidence="1" key="1">
    <citation type="submission" date="2020-06" db="EMBL/GenBank/DDBJ databases">
        <authorList>
            <person name="Li T."/>
            <person name="Hu X."/>
            <person name="Zhang T."/>
            <person name="Song X."/>
            <person name="Zhang H."/>
            <person name="Dai N."/>
            <person name="Sheng W."/>
            <person name="Hou X."/>
            <person name="Wei L."/>
        </authorList>
    </citation>
    <scope>NUCLEOTIDE SEQUENCE</scope>
    <source>
        <strain evidence="1">KEN1</strain>
        <tissue evidence="1">Leaf</tissue>
    </source>
</reference>
<dbReference type="PANTHER" id="PTHR33564:SF8">
    <property type="entry name" value="TRANSMEMBRANE PROTEIN"/>
    <property type="match status" value="1"/>
</dbReference>
<gene>
    <name evidence="1" type="ORF">Slati_3611300</name>
</gene>
<sequence length="111" mass="12151">MDSSSKTCFMAVFAVSGSVVFLTMQAHNRLLSNFIKQMEFQINTSSTGAAAVREEPKKKVRFAADVAAKGSAGRATAAAGRRNGENLEAMPQNWQAMYKGILQQRNLRGYM</sequence>
<reference evidence="1" key="2">
    <citation type="journal article" date="2024" name="Plant">
        <title>Genomic evolution and insights into agronomic trait innovations of Sesamum species.</title>
        <authorList>
            <person name="Miao H."/>
            <person name="Wang L."/>
            <person name="Qu L."/>
            <person name="Liu H."/>
            <person name="Sun Y."/>
            <person name="Le M."/>
            <person name="Wang Q."/>
            <person name="Wei S."/>
            <person name="Zheng Y."/>
            <person name="Lin W."/>
            <person name="Duan Y."/>
            <person name="Cao H."/>
            <person name="Xiong S."/>
            <person name="Wang X."/>
            <person name="Wei L."/>
            <person name="Li C."/>
            <person name="Ma Q."/>
            <person name="Ju M."/>
            <person name="Zhao R."/>
            <person name="Li G."/>
            <person name="Mu C."/>
            <person name="Tian Q."/>
            <person name="Mei H."/>
            <person name="Zhang T."/>
            <person name="Gao T."/>
            <person name="Zhang H."/>
        </authorList>
    </citation>
    <scope>NUCLEOTIDE SEQUENCE</scope>
    <source>
        <strain evidence="1">KEN1</strain>
    </source>
</reference>
<organism evidence="1">
    <name type="scientific">Sesamum latifolium</name>
    <dbReference type="NCBI Taxonomy" id="2727402"/>
    <lineage>
        <taxon>Eukaryota</taxon>
        <taxon>Viridiplantae</taxon>
        <taxon>Streptophyta</taxon>
        <taxon>Embryophyta</taxon>
        <taxon>Tracheophyta</taxon>
        <taxon>Spermatophyta</taxon>
        <taxon>Magnoliopsida</taxon>
        <taxon>eudicotyledons</taxon>
        <taxon>Gunneridae</taxon>
        <taxon>Pentapetalae</taxon>
        <taxon>asterids</taxon>
        <taxon>lamiids</taxon>
        <taxon>Lamiales</taxon>
        <taxon>Pedaliaceae</taxon>
        <taxon>Sesamum</taxon>
    </lineage>
</organism>
<dbReference type="EMBL" id="JACGWN010000013">
    <property type="protein sequence ID" value="KAL0410216.1"/>
    <property type="molecule type" value="Genomic_DNA"/>
</dbReference>
<comment type="caution">
    <text evidence="1">The sequence shown here is derived from an EMBL/GenBank/DDBJ whole genome shotgun (WGS) entry which is preliminary data.</text>
</comment>
<accession>A0AAW2U3G5</accession>
<proteinExistence type="predicted"/>
<dbReference type="PANTHER" id="PTHR33564">
    <property type="entry name" value="TRANSMEMBRANE PROTEIN"/>
    <property type="match status" value="1"/>
</dbReference>